<evidence type="ECO:0000259" key="7">
    <source>
        <dbReference type="PROSITE" id="PS50864"/>
    </source>
</evidence>
<dbReference type="Proteomes" id="UP000053660">
    <property type="component" value="Unassembled WGS sequence"/>
</dbReference>
<dbReference type="OrthoDB" id="5792412at2759"/>
<dbReference type="Pfam" id="PF01342">
    <property type="entry name" value="SAND"/>
    <property type="match status" value="1"/>
</dbReference>
<dbReference type="InterPro" id="IPR010919">
    <property type="entry name" value="SAND-like_dom_sf"/>
</dbReference>
<dbReference type="EMBL" id="KN549270">
    <property type="protein sequence ID" value="KHJ98831.1"/>
    <property type="molecule type" value="Genomic_DNA"/>
</dbReference>
<gene>
    <name evidence="8" type="ORF">OESDEN_01187</name>
</gene>
<keyword evidence="2" id="KW-0862">Zinc</keyword>
<dbReference type="PANTHER" id="PTHR10417:SF4">
    <property type="entry name" value="SAND DOMAIN-CONTAINING PROTEIN-RELATED"/>
    <property type="match status" value="1"/>
</dbReference>
<dbReference type="InterPro" id="IPR059099">
    <property type="entry name" value="GMEB1/2/Spe-44_dom"/>
</dbReference>
<dbReference type="PANTHER" id="PTHR10417">
    <property type="entry name" value="GLUCOCORTICOID MODULATORY ELEMENT-BINDING PROTEIN"/>
    <property type="match status" value="1"/>
</dbReference>
<evidence type="ECO:0000256" key="3">
    <source>
        <dbReference type="ARBA" id="ARBA00023015"/>
    </source>
</evidence>
<keyword evidence="6" id="KW-0539">Nucleus</keyword>
<feature type="domain" description="SAND" evidence="7">
    <location>
        <begin position="15"/>
        <end position="112"/>
    </location>
</feature>
<evidence type="ECO:0000313" key="9">
    <source>
        <dbReference type="Proteomes" id="UP000053660"/>
    </source>
</evidence>
<keyword evidence="4" id="KW-0238">DNA-binding</keyword>
<accession>A0A0B1TRU5</accession>
<dbReference type="GO" id="GO:0046872">
    <property type="term" value="F:metal ion binding"/>
    <property type="evidence" value="ECO:0007669"/>
    <property type="project" value="UniProtKB-KW"/>
</dbReference>
<dbReference type="PROSITE" id="PS50864">
    <property type="entry name" value="SAND"/>
    <property type="match status" value="1"/>
</dbReference>
<dbReference type="Gene3D" id="3.10.390.10">
    <property type="entry name" value="SAND domain-like"/>
    <property type="match status" value="1"/>
</dbReference>
<evidence type="ECO:0000256" key="4">
    <source>
        <dbReference type="ARBA" id="ARBA00023125"/>
    </source>
</evidence>
<dbReference type="Pfam" id="PF25892">
    <property type="entry name" value="Spe-44"/>
    <property type="match status" value="1"/>
</dbReference>
<dbReference type="AlphaFoldDB" id="A0A0B1TRU5"/>
<reference evidence="8 9" key="1">
    <citation type="submission" date="2014-03" db="EMBL/GenBank/DDBJ databases">
        <title>Draft genome of the hookworm Oesophagostomum dentatum.</title>
        <authorList>
            <person name="Mitreva M."/>
        </authorList>
    </citation>
    <scope>NUCLEOTIDE SEQUENCE [LARGE SCALE GENOMIC DNA]</scope>
    <source>
        <strain evidence="8 9">OD-Hann</strain>
    </source>
</reference>
<organism evidence="8 9">
    <name type="scientific">Oesophagostomum dentatum</name>
    <name type="common">Nodular worm</name>
    <dbReference type="NCBI Taxonomy" id="61180"/>
    <lineage>
        <taxon>Eukaryota</taxon>
        <taxon>Metazoa</taxon>
        <taxon>Ecdysozoa</taxon>
        <taxon>Nematoda</taxon>
        <taxon>Chromadorea</taxon>
        <taxon>Rhabditida</taxon>
        <taxon>Rhabditina</taxon>
        <taxon>Rhabditomorpha</taxon>
        <taxon>Strongyloidea</taxon>
        <taxon>Strongylidae</taxon>
        <taxon>Oesophagostomum</taxon>
    </lineage>
</organism>
<dbReference type="GO" id="GO:0003677">
    <property type="term" value="F:DNA binding"/>
    <property type="evidence" value="ECO:0007669"/>
    <property type="project" value="UniProtKB-KW"/>
</dbReference>
<sequence>MSEEMKPHPLVIAGNETVTEEKSATNNFGKIIQVRCGSIVANMHVELFLCPGIHQPCIEFEAGRFLLEFSGEMISPKEFTVRANKDKQKDWKGSIRIGKSNLRSLMEMHSFDFFNHTQFCSAKCQSRNYITPKEKDSDKERRNSLQAEKAAAQISQLINSQILNSNNCKLGLCPQLIRVPHLSRTLSNNNENSTDNKYTLFNYAENFSSTAPLNNLNTNSQDASEELVDVDDSLTSTRTANIPTTEQILLLMLTEPVSFWNEMHRYGLLDELVDQLTQCLSDIKKAAKSGGLTWAAPVLTRVVSVLNMSDRIASCIHAKPCEKLPSRTTAVPRVSTDCSSVEDNVQKRMMDESLQIFLPQFPLIKRPRFLNPSGGVPHAEGMDPQVLRALANSQVHMAQDNQGVVVPTAISCARTDEPLFTSKFA</sequence>
<keyword evidence="1" id="KW-0479">Metal-binding</keyword>
<evidence type="ECO:0000313" key="8">
    <source>
        <dbReference type="EMBL" id="KHJ98831.1"/>
    </source>
</evidence>
<name>A0A0B1TRU5_OESDE</name>
<evidence type="ECO:0000256" key="6">
    <source>
        <dbReference type="ARBA" id="ARBA00023242"/>
    </source>
</evidence>
<evidence type="ECO:0000256" key="2">
    <source>
        <dbReference type="ARBA" id="ARBA00022833"/>
    </source>
</evidence>
<evidence type="ECO:0000256" key="1">
    <source>
        <dbReference type="ARBA" id="ARBA00022723"/>
    </source>
</evidence>
<keyword evidence="9" id="KW-1185">Reference proteome</keyword>
<dbReference type="SMART" id="SM00258">
    <property type="entry name" value="SAND"/>
    <property type="match status" value="1"/>
</dbReference>
<keyword evidence="5" id="KW-0804">Transcription</keyword>
<dbReference type="SUPFAM" id="SSF63763">
    <property type="entry name" value="SAND domain-like"/>
    <property type="match status" value="1"/>
</dbReference>
<evidence type="ECO:0000256" key="5">
    <source>
        <dbReference type="ARBA" id="ARBA00023163"/>
    </source>
</evidence>
<protein>
    <submittedName>
        <fullName evidence="8">SAND domain protein</fullName>
    </submittedName>
</protein>
<dbReference type="InterPro" id="IPR000770">
    <property type="entry name" value="SAND_dom"/>
</dbReference>
<keyword evidence="3" id="KW-0805">Transcription regulation</keyword>
<proteinExistence type="predicted"/>